<dbReference type="EMBL" id="CAJGYM010000002">
    <property type="protein sequence ID" value="CAD6185216.1"/>
    <property type="molecule type" value="Genomic_DNA"/>
</dbReference>
<evidence type="ECO:0008006" key="4">
    <source>
        <dbReference type="Google" id="ProtNLM"/>
    </source>
</evidence>
<evidence type="ECO:0000256" key="1">
    <source>
        <dbReference type="SAM" id="Phobius"/>
    </source>
</evidence>
<keyword evidence="1" id="KW-0472">Membrane</keyword>
<accession>A0A8S1GPE2</accession>
<proteinExistence type="predicted"/>
<keyword evidence="1" id="KW-0812">Transmembrane</keyword>
<evidence type="ECO:0000313" key="3">
    <source>
        <dbReference type="Proteomes" id="UP000835052"/>
    </source>
</evidence>
<protein>
    <recommendedName>
        <fullName evidence="4">CUB domain-containing protein</fullName>
    </recommendedName>
</protein>
<reference evidence="2" key="1">
    <citation type="submission" date="2020-10" db="EMBL/GenBank/DDBJ databases">
        <authorList>
            <person name="Kikuchi T."/>
        </authorList>
    </citation>
    <scope>NUCLEOTIDE SEQUENCE</scope>
    <source>
        <strain evidence="2">NKZ352</strain>
    </source>
</reference>
<keyword evidence="3" id="KW-1185">Reference proteome</keyword>
<sequence>MLAIERICTILAAQTLYDVEHYGNPEFQEGYQARIVFVEPNEPMTNLNFEGGHIFKEDRQTTCLIIDIRPMAHLAILLDIVAMNVESGSKVEIFQYLKQEKKKVFFFMDSFTGERAISTETFDSNFRRNGLFVTALNSGMQIRVFAPHGKKIYQTATNLSVTFDRKNNFFCPDPVVELRHLEKGTFIVPASPTDSGCPFLLKAKTNFRMKISYSVIGYKNVQIKYKEYKMRQEKWRYLGIGEEYISHTEEVQIVVRHQKEVIGKWRSAVNITFSMTPMDCNCKDNVLTISATNPQAVFNSSGRDLKMCPLQKCPVNIKTSADGLKIPKNYAATLAVDFDRVHVGDCINIPSYKGAKPMGDFVHSIDQFPSQRLFNYSDLTIDLHPSAFLAKQKYIITANLLIQPEACNCHGMAVKSNYKSTFNLSKECKVIDCRWSFANTNENKKMKVLQFTMSGNSFCSSDFITLIETYSSDKEMFSTSLHLNETNRKLIGYGKSFFLHYKRNDPDESCDVTFALEFSDQTEVKKNGYHGSAIWVFAFLLSTFVVLGVSYKILRKTDLFKIFKADNENDDSREMEAPLVEMTPSFFLCEDVDVTD</sequence>
<comment type="caution">
    <text evidence="2">The sequence shown here is derived from an EMBL/GenBank/DDBJ whole genome shotgun (WGS) entry which is preliminary data.</text>
</comment>
<dbReference type="Proteomes" id="UP000835052">
    <property type="component" value="Unassembled WGS sequence"/>
</dbReference>
<evidence type="ECO:0000313" key="2">
    <source>
        <dbReference type="EMBL" id="CAD6185216.1"/>
    </source>
</evidence>
<keyword evidence="1" id="KW-1133">Transmembrane helix</keyword>
<gene>
    <name evidence="2" type="ORF">CAUJ_LOCUS1135</name>
</gene>
<dbReference type="AlphaFoldDB" id="A0A8S1GPE2"/>
<name>A0A8S1GPE2_9PELO</name>
<organism evidence="2 3">
    <name type="scientific">Caenorhabditis auriculariae</name>
    <dbReference type="NCBI Taxonomy" id="2777116"/>
    <lineage>
        <taxon>Eukaryota</taxon>
        <taxon>Metazoa</taxon>
        <taxon>Ecdysozoa</taxon>
        <taxon>Nematoda</taxon>
        <taxon>Chromadorea</taxon>
        <taxon>Rhabditida</taxon>
        <taxon>Rhabditina</taxon>
        <taxon>Rhabditomorpha</taxon>
        <taxon>Rhabditoidea</taxon>
        <taxon>Rhabditidae</taxon>
        <taxon>Peloderinae</taxon>
        <taxon>Caenorhabditis</taxon>
    </lineage>
</organism>
<feature type="transmembrane region" description="Helical" evidence="1">
    <location>
        <begin position="533"/>
        <end position="554"/>
    </location>
</feature>